<dbReference type="InterPro" id="IPR021729">
    <property type="entry name" value="DUF3298"/>
</dbReference>
<feature type="domain" description="DUF3298" evidence="1">
    <location>
        <begin position="176"/>
        <end position="224"/>
    </location>
</feature>
<sequence>MNRTIGYVLALAILLGLAYAIYTYVPKAPPLPAVNTGEQKQDGTEIKVETVSEDTGAYLIDVRYPQFGIPLVDAKIQAVVDNAVTAFKSYPANPPDSAVPKNEFTGSFSSTYVGADVVSVALTISEYTGGAHPNTVIIGVNVDRRTGEDVTLDSVLAMIGKTLPEVSAESLVQLKAKIGEDVIFPEGADPTPENYSTFLIGKNTVTFIFNNYQVAPYSAGPQSTEFARK</sequence>
<feature type="domain" description="Deacetylase PdaC" evidence="2">
    <location>
        <begin position="53"/>
        <end position="135"/>
    </location>
</feature>
<dbReference type="Pfam" id="PF13739">
    <property type="entry name" value="PdaC"/>
    <property type="match status" value="1"/>
</dbReference>
<dbReference type="Gene3D" id="3.90.640.20">
    <property type="entry name" value="Heat-shock cognate protein, ATPase"/>
    <property type="match status" value="1"/>
</dbReference>
<proteinExistence type="predicted"/>
<dbReference type="Gene3D" id="3.30.565.40">
    <property type="entry name" value="Fervidobacterium nodosum Rt17-B1 like"/>
    <property type="match status" value="1"/>
</dbReference>
<name>A0A1F6DY77_9BACT</name>
<evidence type="ECO:0008006" key="5">
    <source>
        <dbReference type="Google" id="ProtNLM"/>
    </source>
</evidence>
<evidence type="ECO:0000313" key="4">
    <source>
        <dbReference type="Proteomes" id="UP000177652"/>
    </source>
</evidence>
<dbReference type="EMBL" id="MFLK01000011">
    <property type="protein sequence ID" value="OGG66346.1"/>
    <property type="molecule type" value="Genomic_DNA"/>
</dbReference>
<dbReference type="Pfam" id="PF11738">
    <property type="entry name" value="DUF3298"/>
    <property type="match status" value="1"/>
</dbReference>
<dbReference type="InterPro" id="IPR037126">
    <property type="entry name" value="PdaC/RsiV-like_sf"/>
</dbReference>
<protein>
    <recommendedName>
        <fullName evidence="5">DUF3298 domain-containing protein</fullName>
    </recommendedName>
</protein>
<comment type="caution">
    <text evidence="3">The sequence shown here is derived from an EMBL/GenBank/DDBJ whole genome shotgun (WGS) entry which is preliminary data.</text>
</comment>
<dbReference type="InterPro" id="IPR025303">
    <property type="entry name" value="PdaC"/>
</dbReference>
<dbReference type="AlphaFoldDB" id="A0A1F6DY77"/>
<organism evidence="3 4">
    <name type="scientific">Candidatus Kaiserbacteria bacterium RIFCSPHIGHO2_02_FULL_55_20</name>
    <dbReference type="NCBI Taxonomy" id="1798497"/>
    <lineage>
        <taxon>Bacteria</taxon>
        <taxon>Candidatus Kaiseribacteriota</taxon>
    </lineage>
</organism>
<reference evidence="3 4" key="1">
    <citation type="journal article" date="2016" name="Nat. Commun.">
        <title>Thousands of microbial genomes shed light on interconnected biogeochemical processes in an aquifer system.</title>
        <authorList>
            <person name="Anantharaman K."/>
            <person name="Brown C.T."/>
            <person name="Hug L.A."/>
            <person name="Sharon I."/>
            <person name="Castelle C.J."/>
            <person name="Probst A.J."/>
            <person name="Thomas B.C."/>
            <person name="Singh A."/>
            <person name="Wilkins M.J."/>
            <person name="Karaoz U."/>
            <person name="Brodie E.L."/>
            <person name="Williams K.H."/>
            <person name="Hubbard S.S."/>
            <person name="Banfield J.F."/>
        </authorList>
    </citation>
    <scope>NUCLEOTIDE SEQUENCE [LARGE SCALE GENOMIC DNA]</scope>
</reference>
<dbReference type="Proteomes" id="UP000177652">
    <property type="component" value="Unassembled WGS sequence"/>
</dbReference>
<dbReference type="STRING" id="1798497.A3D71_00190"/>
<evidence type="ECO:0000313" key="3">
    <source>
        <dbReference type="EMBL" id="OGG66346.1"/>
    </source>
</evidence>
<gene>
    <name evidence="3" type="ORF">A3D71_00190</name>
</gene>
<evidence type="ECO:0000259" key="1">
    <source>
        <dbReference type="Pfam" id="PF11738"/>
    </source>
</evidence>
<accession>A0A1F6DY77</accession>
<evidence type="ECO:0000259" key="2">
    <source>
        <dbReference type="Pfam" id="PF13739"/>
    </source>
</evidence>